<dbReference type="PANTHER" id="PTHR42977">
    <property type="entry name" value="HYDROLASE-RELATED"/>
    <property type="match status" value="1"/>
</dbReference>
<dbReference type="Proteomes" id="UP000318833">
    <property type="component" value="Unassembled WGS sequence"/>
</dbReference>
<sequence length="322" mass="36954">MKTKKILLGLLGLALLSGCTSIDQQHKNSILIKTEPMKTKNKVVKIDDLSIFYREAGIQNKETILMLHGFPSSSHMYRDLIGQLSNEYHIIAPDYPGFGLSSIPPISEFEYTFEHITDIMNQFVDKLKLDGFYLLVQDYGGPIGFRIASQRPELIKGLIIQNANAYLEGFGEWGIKIGNYMKNNDIEALNTYKDHLMSLDGIKEQYLTGVSDATKIDPISYLTDYAFLNRNHVKDIQSTMFDNYKTNFAKYSEWQEYFKMHQPPTLVVWGENDKFFSKAGGEAFNKDLKNIESHFFNGGHFMLEEYAIEVGDLIDHFIKKQH</sequence>
<reference evidence="4 5" key="1">
    <citation type="submission" date="2019-07" db="EMBL/GenBank/DDBJ databases">
        <title>The draft genome sequence of Aquimarina algiphila M91.</title>
        <authorList>
            <person name="Meng X."/>
        </authorList>
    </citation>
    <scope>NUCLEOTIDE SEQUENCE [LARGE SCALE GENOMIC DNA]</scope>
    <source>
        <strain evidence="4 5">M91</strain>
    </source>
</reference>
<keyword evidence="2" id="KW-0732">Signal</keyword>
<gene>
    <name evidence="4" type="ORF">FOF46_24160</name>
</gene>
<dbReference type="AlphaFoldDB" id="A0A554VDM6"/>
<evidence type="ECO:0000256" key="2">
    <source>
        <dbReference type="SAM" id="SignalP"/>
    </source>
</evidence>
<evidence type="ECO:0000256" key="1">
    <source>
        <dbReference type="ARBA" id="ARBA00022801"/>
    </source>
</evidence>
<protein>
    <submittedName>
        <fullName evidence="4">Alpha/beta hydrolase</fullName>
    </submittedName>
</protein>
<dbReference type="InterPro" id="IPR000073">
    <property type="entry name" value="AB_hydrolase_1"/>
</dbReference>
<feature type="signal peptide" evidence="2">
    <location>
        <begin position="1"/>
        <end position="22"/>
    </location>
</feature>
<name>A0A554VDM6_9FLAO</name>
<dbReference type="InterPro" id="IPR051340">
    <property type="entry name" value="Haloalkane_dehalogenase"/>
</dbReference>
<dbReference type="PANTHER" id="PTHR42977:SF3">
    <property type="entry name" value="AB HYDROLASE-1 DOMAIN-CONTAINING PROTEIN"/>
    <property type="match status" value="1"/>
</dbReference>
<dbReference type="OrthoDB" id="9799612at2"/>
<evidence type="ECO:0000259" key="3">
    <source>
        <dbReference type="Pfam" id="PF00561"/>
    </source>
</evidence>
<keyword evidence="5" id="KW-1185">Reference proteome</keyword>
<keyword evidence="1 4" id="KW-0378">Hydrolase</keyword>
<dbReference type="SUPFAM" id="SSF53474">
    <property type="entry name" value="alpha/beta-Hydrolases"/>
    <property type="match status" value="1"/>
</dbReference>
<dbReference type="Gene3D" id="3.40.50.1820">
    <property type="entry name" value="alpha/beta hydrolase"/>
    <property type="match status" value="1"/>
</dbReference>
<feature type="domain" description="AB hydrolase-1" evidence="3">
    <location>
        <begin position="63"/>
        <end position="305"/>
    </location>
</feature>
<proteinExistence type="predicted"/>
<accession>A0A554VDM6</accession>
<dbReference type="PROSITE" id="PS51257">
    <property type="entry name" value="PROKAR_LIPOPROTEIN"/>
    <property type="match status" value="1"/>
</dbReference>
<evidence type="ECO:0000313" key="4">
    <source>
        <dbReference type="EMBL" id="TSE05035.1"/>
    </source>
</evidence>
<dbReference type="PRINTS" id="PR00111">
    <property type="entry name" value="ABHYDROLASE"/>
</dbReference>
<dbReference type="EMBL" id="VLNR01000067">
    <property type="protein sequence ID" value="TSE05035.1"/>
    <property type="molecule type" value="Genomic_DNA"/>
</dbReference>
<dbReference type="RefSeq" id="WP_143918240.1">
    <property type="nucleotide sequence ID" value="NZ_CANMIK010000073.1"/>
</dbReference>
<dbReference type="InterPro" id="IPR029058">
    <property type="entry name" value="AB_hydrolase_fold"/>
</dbReference>
<evidence type="ECO:0000313" key="5">
    <source>
        <dbReference type="Proteomes" id="UP000318833"/>
    </source>
</evidence>
<dbReference type="Pfam" id="PF00561">
    <property type="entry name" value="Abhydrolase_1"/>
    <property type="match status" value="1"/>
</dbReference>
<dbReference type="GO" id="GO:0004301">
    <property type="term" value="F:epoxide hydrolase activity"/>
    <property type="evidence" value="ECO:0007669"/>
    <property type="project" value="TreeGrafter"/>
</dbReference>
<feature type="chain" id="PRO_5021732240" evidence="2">
    <location>
        <begin position="23"/>
        <end position="322"/>
    </location>
</feature>
<organism evidence="4 5">
    <name type="scientific">Aquimarina algiphila</name>
    <dbReference type="NCBI Taxonomy" id="2047982"/>
    <lineage>
        <taxon>Bacteria</taxon>
        <taxon>Pseudomonadati</taxon>
        <taxon>Bacteroidota</taxon>
        <taxon>Flavobacteriia</taxon>
        <taxon>Flavobacteriales</taxon>
        <taxon>Flavobacteriaceae</taxon>
        <taxon>Aquimarina</taxon>
    </lineage>
</organism>
<comment type="caution">
    <text evidence="4">The sequence shown here is derived from an EMBL/GenBank/DDBJ whole genome shotgun (WGS) entry which is preliminary data.</text>
</comment>